<name>A0ABT2EBC0_9GAMM</name>
<dbReference type="EMBL" id="JAJISC010000001">
    <property type="protein sequence ID" value="MCS2607954.1"/>
    <property type="molecule type" value="Genomic_DNA"/>
</dbReference>
<keyword evidence="1" id="KW-0808">Transferase</keyword>
<keyword evidence="5" id="KW-1185">Reference proteome</keyword>
<keyword evidence="2" id="KW-0677">Repeat</keyword>
<dbReference type="InterPro" id="IPR036873">
    <property type="entry name" value="Rhodanese-like_dom_sf"/>
</dbReference>
<accession>A0ABT2EBC0</accession>
<gene>
    <name evidence="4" type="ORF">LLY24_01280</name>
</gene>
<comment type="caution">
    <text evidence="4">The sequence shown here is derived from an EMBL/GenBank/DDBJ whole genome shotgun (WGS) entry which is preliminary data.</text>
</comment>
<dbReference type="SUPFAM" id="SSF52821">
    <property type="entry name" value="Rhodanese/Cell cycle control phosphatase"/>
    <property type="match status" value="2"/>
</dbReference>
<dbReference type="PROSITE" id="PS50206">
    <property type="entry name" value="RHODANESE_3"/>
    <property type="match status" value="2"/>
</dbReference>
<dbReference type="RefSeq" id="WP_259034457.1">
    <property type="nucleotide sequence ID" value="NZ_JAJISC010000001.1"/>
</dbReference>
<protein>
    <submittedName>
        <fullName evidence="4">Sulfurtransferase</fullName>
    </submittedName>
</protein>
<dbReference type="PANTHER" id="PTHR11364">
    <property type="entry name" value="THIOSULFATE SULFERTANSFERASE"/>
    <property type="match status" value="1"/>
</dbReference>
<dbReference type="Gene3D" id="3.40.250.10">
    <property type="entry name" value="Rhodanese-like domain"/>
    <property type="match status" value="2"/>
</dbReference>
<dbReference type="CDD" id="cd01448">
    <property type="entry name" value="TST_Repeat_1"/>
    <property type="match status" value="1"/>
</dbReference>
<evidence type="ECO:0000313" key="5">
    <source>
        <dbReference type="Proteomes" id="UP001165542"/>
    </source>
</evidence>
<reference evidence="4" key="1">
    <citation type="submission" date="2021-11" db="EMBL/GenBank/DDBJ databases">
        <title>Halomonas sp., isolated from a coastal aquaculture zone in Dongshan Bay.</title>
        <authorList>
            <person name="Lin W."/>
        </authorList>
    </citation>
    <scope>NUCLEOTIDE SEQUENCE</scope>
    <source>
        <strain evidence="4">Yzlin-01</strain>
    </source>
</reference>
<evidence type="ECO:0000259" key="3">
    <source>
        <dbReference type="PROSITE" id="PS50206"/>
    </source>
</evidence>
<dbReference type="PANTHER" id="PTHR11364:SF27">
    <property type="entry name" value="SULFURTRANSFERASE"/>
    <property type="match status" value="1"/>
</dbReference>
<feature type="domain" description="Rhodanese" evidence="3">
    <location>
        <begin position="44"/>
        <end position="133"/>
    </location>
</feature>
<evidence type="ECO:0000256" key="1">
    <source>
        <dbReference type="ARBA" id="ARBA00022679"/>
    </source>
</evidence>
<sequence>MPNILISAQALAGRLKASPPPKVLDASLPNSPIAPFVPEDDRTIPGALAFDIERVFSDQSAPFPHTLPALDALQEACRQLGLALDDEIVVFDNRGVFSAPRAYWLLTQAGFKNVQLLDGGLPEWLSLPLPVQHGHSAPVPLANAPRLQANASVVSLDEVQANIDTPRFTLVDARSAGRFSGQDPEPRPEFPSGHIPASCNLPFAEVLENGHFKSPDEIARLLRARGLSPSEHVTFSCGSGITACILWVAAELAGYQRLSLFDGSWSAWVMSGRHQR</sequence>
<dbReference type="CDD" id="cd01449">
    <property type="entry name" value="TST_Repeat_2"/>
    <property type="match status" value="1"/>
</dbReference>
<dbReference type="Pfam" id="PF00581">
    <property type="entry name" value="Rhodanese"/>
    <property type="match status" value="2"/>
</dbReference>
<evidence type="ECO:0000313" key="4">
    <source>
        <dbReference type="EMBL" id="MCS2607954.1"/>
    </source>
</evidence>
<dbReference type="SMART" id="SM00450">
    <property type="entry name" value="RHOD"/>
    <property type="match status" value="2"/>
</dbReference>
<evidence type="ECO:0000256" key="2">
    <source>
        <dbReference type="ARBA" id="ARBA00022737"/>
    </source>
</evidence>
<dbReference type="InterPro" id="IPR045078">
    <property type="entry name" value="TST/MPST-like"/>
</dbReference>
<dbReference type="InterPro" id="IPR001763">
    <property type="entry name" value="Rhodanese-like_dom"/>
</dbReference>
<proteinExistence type="predicted"/>
<organism evidence="4 5">
    <name type="scientific">Halomonas dongshanensis</name>
    <dbReference type="NCBI Taxonomy" id="2890835"/>
    <lineage>
        <taxon>Bacteria</taxon>
        <taxon>Pseudomonadati</taxon>
        <taxon>Pseudomonadota</taxon>
        <taxon>Gammaproteobacteria</taxon>
        <taxon>Oceanospirillales</taxon>
        <taxon>Halomonadaceae</taxon>
        <taxon>Halomonas</taxon>
    </lineage>
</organism>
<dbReference type="Proteomes" id="UP001165542">
    <property type="component" value="Unassembled WGS sequence"/>
</dbReference>
<feature type="domain" description="Rhodanese" evidence="3">
    <location>
        <begin position="164"/>
        <end position="276"/>
    </location>
</feature>